<organism evidence="13 14">
    <name type="scientific">Biomphalaria glabrata</name>
    <name type="common">Bloodfluke planorb</name>
    <name type="synonym">Freshwater snail</name>
    <dbReference type="NCBI Taxonomy" id="6526"/>
    <lineage>
        <taxon>Eukaryota</taxon>
        <taxon>Metazoa</taxon>
        <taxon>Spiralia</taxon>
        <taxon>Lophotrochozoa</taxon>
        <taxon>Mollusca</taxon>
        <taxon>Gastropoda</taxon>
        <taxon>Heterobranchia</taxon>
        <taxon>Euthyneura</taxon>
        <taxon>Panpulmonata</taxon>
        <taxon>Hygrophila</taxon>
        <taxon>Lymnaeoidea</taxon>
        <taxon>Planorbidae</taxon>
        <taxon>Biomphalaria</taxon>
    </lineage>
</organism>
<dbReference type="Gene3D" id="3.80.10.10">
    <property type="entry name" value="Ribonuclease Inhibitor"/>
    <property type="match status" value="4"/>
</dbReference>
<dbReference type="PROSITE" id="PS50104">
    <property type="entry name" value="TIR"/>
    <property type="match status" value="1"/>
</dbReference>
<gene>
    <name evidence="14" type="primary">LOC106062322</name>
</gene>
<comment type="subcellular location">
    <subcellularLocation>
        <location evidence="1">Membrane</location>
        <topology evidence="1">Single-pass type I membrane protein</topology>
    </subcellularLocation>
</comment>
<evidence type="ECO:0000259" key="12">
    <source>
        <dbReference type="PROSITE" id="PS50104"/>
    </source>
</evidence>
<sequence length="857" mass="98464">MFVLKRVFESQAITMLLYAFIVLSLNLTKEGNSLSEYNTEIFGWSKRYLFEGQCQCTDIACNCSGQGLSTVPKNLSATIRVLDLSNNIISNLSDGCFCRYTELQYLNLSSNNIAKLQVGSFASLKKLLELNLRENKLCYNNLTFPKGVFCDLTSLLLLKLDENSDPSTCENSNYPDDRFANLTRLKVLHLDGLNNQTLGPGFRALVSLENLTLSSNFCNLTSLYNDTFLNVGRIKLLDISHCKLVGSAMENGSLVPLKNLTVLDMSKNLQIEMLAFRNIIREIRNYKLEILKINFIRPGYATPFTIDRTLIEYLPRSLTHLEADGCNFVSVATKSLSHLRSNLRYLSLKNNRFSYGHYITKLKNLAHLEEINLRGGDLNDFPDTLFNEAEFYSSQSEHKFSQQNDFIFQLPPNVIKIDISYCGISYKLKSLKVDPNNSLEVLNINNNYFPFLIGPIVGLNQLKSLNLSHCSVKNISDKFFMNLSSLNKLFLGHNSIGELLVNSHYTITPFISLKQLTRLDLSYNGLTIVYRDMLSGLTALQELLVNNNDMWHFNITIDHMFNLRLINLSHNQIKQLPLDFREHVDTLTKDPKKKLLVDFSSNPIPCDCQNLDLIQWMVSSRAFDHTFKNYICTYSDESYKIVQDAFEETLQKLRHACADNSPVFLLATLSTLIMIILLMAIILYRFRWQLRYLYYAAYLKVKNSHRNQETRSYVYDVFVSYAHQDETFIVQRLMPELSNRGLNVFVHGRDFVVGDYIASNILTAIRESRKTLVVLTKSLIESTWCNYELQMANMESVHSGRQVLVFLIKDSLGIIDFKTDLLYHIKNNTYIEYPHGPRETGLDLNLFWDKLSLDLKN</sequence>
<comment type="similarity">
    <text evidence="2">Belongs to the Toll-like receptor family.</text>
</comment>
<evidence type="ECO:0000256" key="6">
    <source>
        <dbReference type="ARBA" id="ARBA00022737"/>
    </source>
</evidence>
<protein>
    <submittedName>
        <fullName evidence="14">Toll-like receptor 4 isoform X1</fullName>
    </submittedName>
</protein>
<dbReference type="OrthoDB" id="6148273at2759"/>
<proteinExistence type="inferred from homology"/>
<dbReference type="PIRSF" id="PIRSF037595">
    <property type="entry name" value="Toll-like_receptor"/>
    <property type="match status" value="1"/>
</dbReference>
<dbReference type="PANTHER" id="PTHR24365">
    <property type="entry name" value="TOLL-LIKE RECEPTOR"/>
    <property type="match status" value="1"/>
</dbReference>
<evidence type="ECO:0000256" key="5">
    <source>
        <dbReference type="ARBA" id="ARBA00022729"/>
    </source>
</evidence>
<evidence type="ECO:0000256" key="7">
    <source>
        <dbReference type="ARBA" id="ARBA00022989"/>
    </source>
</evidence>
<dbReference type="GO" id="GO:0004888">
    <property type="term" value="F:transmembrane signaling receptor activity"/>
    <property type="evidence" value="ECO:0007669"/>
    <property type="project" value="InterPro"/>
</dbReference>
<keyword evidence="9" id="KW-0675">Receptor</keyword>
<name>A0A9W2YZD1_BIOGL</name>
<dbReference type="InterPro" id="IPR032675">
    <property type="entry name" value="LRR_dom_sf"/>
</dbReference>
<keyword evidence="4 11" id="KW-0812">Transmembrane</keyword>
<keyword evidence="8 11" id="KW-0472">Membrane</keyword>
<dbReference type="SUPFAM" id="SSF52200">
    <property type="entry name" value="Toll/Interleukin receptor TIR domain"/>
    <property type="match status" value="1"/>
</dbReference>
<dbReference type="SMART" id="SM00255">
    <property type="entry name" value="TIR"/>
    <property type="match status" value="1"/>
</dbReference>
<dbReference type="GO" id="GO:0002224">
    <property type="term" value="P:toll-like receptor signaling pathway"/>
    <property type="evidence" value="ECO:0007669"/>
    <property type="project" value="InterPro"/>
</dbReference>
<dbReference type="GO" id="GO:0005886">
    <property type="term" value="C:plasma membrane"/>
    <property type="evidence" value="ECO:0007669"/>
    <property type="project" value="TreeGrafter"/>
</dbReference>
<dbReference type="InterPro" id="IPR003591">
    <property type="entry name" value="Leu-rich_rpt_typical-subtyp"/>
</dbReference>
<dbReference type="InterPro" id="IPR017241">
    <property type="entry name" value="Toll-like_receptor"/>
</dbReference>
<dbReference type="Pfam" id="PF13855">
    <property type="entry name" value="LRR_8"/>
    <property type="match status" value="2"/>
</dbReference>
<evidence type="ECO:0000256" key="9">
    <source>
        <dbReference type="ARBA" id="ARBA00023170"/>
    </source>
</evidence>
<evidence type="ECO:0000256" key="10">
    <source>
        <dbReference type="ARBA" id="ARBA00023180"/>
    </source>
</evidence>
<evidence type="ECO:0000256" key="4">
    <source>
        <dbReference type="ARBA" id="ARBA00022692"/>
    </source>
</evidence>
<evidence type="ECO:0000313" key="13">
    <source>
        <dbReference type="Proteomes" id="UP001165740"/>
    </source>
</evidence>
<evidence type="ECO:0000313" key="14">
    <source>
        <dbReference type="RefSeq" id="XP_055868136.1"/>
    </source>
</evidence>
<dbReference type="GeneID" id="106062322"/>
<dbReference type="AlphaFoldDB" id="A0A9W2YZD1"/>
<dbReference type="RefSeq" id="XP_055868136.1">
    <property type="nucleotide sequence ID" value="XM_056012161.1"/>
</dbReference>
<dbReference type="SMART" id="SM00369">
    <property type="entry name" value="LRR_TYP"/>
    <property type="match status" value="9"/>
</dbReference>
<dbReference type="OMA" id="NINVHIL"/>
<accession>A0A9W2YZD1</accession>
<feature type="domain" description="TIR" evidence="12">
    <location>
        <begin position="713"/>
        <end position="855"/>
    </location>
</feature>
<dbReference type="Pfam" id="PF13676">
    <property type="entry name" value="TIR_2"/>
    <property type="match status" value="1"/>
</dbReference>
<evidence type="ECO:0000256" key="8">
    <source>
        <dbReference type="ARBA" id="ARBA00023136"/>
    </source>
</evidence>
<keyword evidence="5" id="KW-0732">Signal</keyword>
<evidence type="ECO:0000256" key="1">
    <source>
        <dbReference type="ARBA" id="ARBA00004479"/>
    </source>
</evidence>
<dbReference type="Gene3D" id="3.40.50.10140">
    <property type="entry name" value="Toll/interleukin-1 receptor homology (TIR) domain"/>
    <property type="match status" value="1"/>
</dbReference>
<feature type="transmembrane region" description="Helical" evidence="11">
    <location>
        <begin position="663"/>
        <end position="684"/>
    </location>
</feature>
<keyword evidence="13" id="KW-1185">Reference proteome</keyword>
<dbReference type="Proteomes" id="UP001165740">
    <property type="component" value="Chromosome 15"/>
</dbReference>
<keyword evidence="7 11" id="KW-1133">Transmembrane helix</keyword>
<evidence type="ECO:0000256" key="3">
    <source>
        <dbReference type="ARBA" id="ARBA00022614"/>
    </source>
</evidence>
<dbReference type="InterPro" id="IPR035897">
    <property type="entry name" value="Toll_tir_struct_dom_sf"/>
</dbReference>
<dbReference type="GO" id="GO:0006955">
    <property type="term" value="P:immune response"/>
    <property type="evidence" value="ECO:0007669"/>
    <property type="project" value="InterPro"/>
</dbReference>
<keyword evidence="3" id="KW-0433">Leucine-rich repeat</keyword>
<reference evidence="14" key="1">
    <citation type="submission" date="2025-08" db="UniProtKB">
        <authorList>
            <consortium name="RefSeq"/>
        </authorList>
    </citation>
    <scope>IDENTIFICATION</scope>
</reference>
<dbReference type="SUPFAM" id="SSF52058">
    <property type="entry name" value="L domain-like"/>
    <property type="match status" value="2"/>
</dbReference>
<dbReference type="InterPro" id="IPR001611">
    <property type="entry name" value="Leu-rich_rpt"/>
</dbReference>
<evidence type="ECO:0000256" key="2">
    <source>
        <dbReference type="ARBA" id="ARBA00009634"/>
    </source>
</evidence>
<dbReference type="PROSITE" id="PS51450">
    <property type="entry name" value="LRR"/>
    <property type="match status" value="3"/>
</dbReference>
<keyword evidence="6" id="KW-0677">Repeat</keyword>
<dbReference type="InterPro" id="IPR000157">
    <property type="entry name" value="TIR_dom"/>
</dbReference>
<keyword evidence="10" id="KW-0325">Glycoprotein</keyword>
<dbReference type="PANTHER" id="PTHR24365:SF541">
    <property type="entry name" value="PROTEIN TOLL-RELATED"/>
    <property type="match status" value="1"/>
</dbReference>
<evidence type="ECO:0000256" key="11">
    <source>
        <dbReference type="SAM" id="Phobius"/>
    </source>
</evidence>